<reference evidence="2" key="1">
    <citation type="submission" date="2018-04" db="EMBL/GenBank/DDBJ databases">
        <authorList>
            <person name="Go L.Y."/>
            <person name="Mitchell J.A."/>
        </authorList>
    </citation>
    <scope>NUCLEOTIDE SEQUENCE</scope>
    <source>
        <strain evidence="2">ARTV</strain>
    </source>
</reference>
<protein>
    <submittedName>
        <fullName evidence="2">Uncharacterized protein</fullName>
    </submittedName>
</protein>
<sequence>MTEDKKEISLVDIQKDIEEIKNNIKRRNLLSGLILIIMIIFILSIISLGLSFKMNIEDKFNLITTEYNKVKSLENKLKKFLP</sequence>
<proteinExistence type="predicted"/>
<accession>A0A3B0LUR9</accession>
<keyword evidence="1" id="KW-0812">Transmembrane</keyword>
<organism evidence="2">
    <name type="scientific">Arsenophonus endosymbiont of Trialeurodes vaporariorum</name>
    <dbReference type="NCBI Taxonomy" id="235567"/>
    <lineage>
        <taxon>Bacteria</taxon>
        <taxon>Pseudomonadati</taxon>
        <taxon>Pseudomonadota</taxon>
        <taxon>Gammaproteobacteria</taxon>
        <taxon>Enterobacterales</taxon>
        <taxon>Morganellaceae</taxon>
        <taxon>Arsenophonus</taxon>
    </lineage>
</organism>
<keyword evidence="1" id="KW-1133">Transmembrane helix</keyword>
<evidence type="ECO:0000256" key="1">
    <source>
        <dbReference type="SAM" id="Phobius"/>
    </source>
</evidence>
<keyword evidence="1" id="KW-0472">Membrane</keyword>
<feature type="transmembrane region" description="Helical" evidence="1">
    <location>
        <begin position="29"/>
        <end position="52"/>
    </location>
</feature>
<dbReference type="EMBL" id="UFQR01000001">
    <property type="protein sequence ID" value="SSW94711.1"/>
    <property type="molecule type" value="Genomic_DNA"/>
</dbReference>
<name>A0A3B0LUR9_9GAMM</name>
<gene>
    <name evidence="2" type="ORF">ARTV_0239</name>
</gene>
<dbReference type="AlphaFoldDB" id="A0A3B0LUR9"/>
<evidence type="ECO:0000313" key="2">
    <source>
        <dbReference type="EMBL" id="SSW94711.1"/>
    </source>
</evidence>